<gene>
    <name evidence="1" type="ORF">CcrColossus_gp210</name>
</gene>
<keyword evidence="2" id="KW-1185">Reference proteome</keyword>
<reference evidence="1 2" key="1">
    <citation type="journal article" date="2012" name="BMC Genomics">
        <title>The Caulobacter crescentus phage phiCbK: genomics of a canonical phage.</title>
        <authorList>
            <person name="Gill J.J."/>
            <person name="Berry J.D."/>
            <person name="Russell W.K."/>
            <person name="Lessor L."/>
            <person name="Escobar Garcia D.A."/>
            <person name="Hernandez D."/>
            <person name="Kane A."/>
            <person name="Keene J."/>
            <person name="Maddox M."/>
            <person name="Martin R."/>
            <person name="Mohan S."/>
            <person name="Thorn A.M."/>
            <person name="Russell D.H."/>
            <person name="Young R."/>
        </authorList>
    </citation>
    <scope>NUCLEOTIDE SEQUENCE [LARGE SCALE GENOMIC DNA]</scope>
</reference>
<dbReference type="Proteomes" id="UP000000463">
    <property type="component" value="Segment"/>
</dbReference>
<dbReference type="GeneID" id="13995138"/>
<dbReference type="RefSeq" id="YP_006988444.1">
    <property type="nucleotide sequence ID" value="NC_019406.1"/>
</dbReference>
<protein>
    <submittedName>
        <fullName evidence="1">Uncharacterized protein</fullName>
    </submittedName>
</protein>
<proteinExistence type="predicted"/>
<name>K4JUQ0_9CAUD</name>
<sequence>MGFRRSRLFWAIFLWLDRLGWPSYDCEDCIGAGPGPCYCAYYGGVAPGGPPSEVHDWLRVLHGFLFMDTSQFWDEYKPKP</sequence>
<organism evidence="1 2">
    <name type="scientific">Caulobacter phage CcrColossus</name>
    <dbReference type="NCBI Taxonomy" id="1211640"/>
    <lineage>
        <taxon>Viruses</taxon>
        <taxon>Duplodnaviria</taxon>
        <taxon>Heunggongvirae</taxon>
        <taxon>Uroviricota</taxon>
        <taxon>Caudoviricetes</taxon>
        <taxon>Jeanschmidtviridae</taxon>
        <taxon>Colossusvirus</taxon>
        <taxon>Colossusvirus colossus</taxon>
    </lineage>
</organism>
<dbReference type="KEGG" id="vg:13995138"/>
<dbReference type="EMBL" id="JX100810">
    <property type="protein sequence ID" value="AFU88080.1"/>
    <property type="molecule type" value="Genomic_DNA"/>
</dbReference>
<evidence type="ECO:0000313" key="2">
    <source>
        <dbReference type="Proteomes" id="UP000000463"/>
    </source>
</evidence>
<accession>K4JUQ0</accession>
<evidence type="ECO:0000313" key="1">
    <source>
        <dbReference type="EMBL" id="AFU88080.1"/>
    </source>
</evidence>